<dbReference type="InterPro" id="IPR043129">
    <property type="entry name" value="ATPase_NBD"/>
</dbReference>
<feature type="non-terminal residue" evidence="2">
    <location>
        <position position="1"/>
    </location>
</feature>
<protein>
    <submittedName>
        <fullName evidence="2">Rhamnulokinase</fullName>
    </submittedName>
</protein>
<dbReference type="Pfam" id="PF02782">
    <property type="entry name" value="FGGY_C"/>
    <property type="match status" value="1"/>
</dbReference>
<dbReference type="Gene3D" id="3.30.420.40">
    <property type="match status" value="1"/>
</dbReference>
<comment type="caution">
    <text evidence="2">The sequence shown here is derived from an EMBL/GenBank/DDBJ whole genome shotgun (WGS) entry which is preliminary data.</text>
</comment>
<proteinExistence type="predicted"/>
<keyword evidence="3" id="KW-1185">Reference proteome</keyword>
<dbReference type="SUPFAM" id="SSF53067">
    <property type="entry name" value="Actin-like ATPase domain"/>
    <property type="match status" value="1"/>
</dbReference>
<dbReference type="InterPro" id="IPR018485">
    <property type="entry name" value="FGGY_C"/>
</dbReference>
<evidence type="ECO:0000313" key="3">
    <source>
        <dbReference type="Proteomes" id="UP001519887"/>
    </source>
</evidence>
<dbReference type="EMBL" id="JAHZIK010003192">
    <property type="protein sequence ID" value="MBW7461703.1"/>
    <property type="molecule type" value="Genomic_DNA"/>
</dbReference>
<name>A0ABS7CLC9_9BACL</name>
<sequence length="165" mass="18480">AAGPSDSASFAYLICGTWSLLGTELPDALLTPEVRELEFSNEGGVGHTFQLLKNIMGLWILQECRRKWIKTGSDISFAELTKEAGNAEAFRSLINPDDLRFMNPKDMELEIHRFCQETDQPVPRDKGETARCILESLALRYHIVLEQCERLTGRHFSGLHMVGGG</sequence>
<dbReference type="Proteomes" id="UP001519887">
    <property type="component" value="Unassembled WGS sequence"/>
</dbReference>
<evidence type="ECO:0000313" key="2">
    <source>
        <dbReference type="EMBL" id="MBW7461703.1"/>
    </source>
</evidence>
<accession>A0ABS7CLC9</accession>
<feature type="domain" description="Carbohydrate kinase FGGY C-terminal" evidence="1">
    <location>
        <begin position="11"/>
        <end position="165"/>
    </location>
</feature>
<gene>
    <name evidence="2" type="ORF">K0U00_47385</name>
</gene>
<reference evidence="2 3" key="1">
    <citation type="submission" date="2021-07" db="EMBL/GenBank/DDBJ databases">
        <title>Paenibacillus radiodurans sp. nov., isolated from the southeastern edge of Tengger Desert.</title>
        <authorList>
            <person name="Zhang G."/>
        </authorList>
    </citation>
    <scope>NUCLEOTIDE SEQUENCE [LARGE SCALE GENOMIC DNA]</scope>
    <source>
        <strain evidence="2 3">CCM 7311</strain>
    </source>
</reference>
<organism evidence="2 3">
    <name type="scientific">Paenibacillus sepulcri</name>
    <dbReference type="NCBI Taxonomy" id="359917"/>
    <lineage>
        <taxon>Bacteria</taxon>
        <taxon>Bacillati</taxon>
        <taxon>Bacillota</taxon>
        <taxon>Bacilli</taxon>
        <taxon>Bacillales</taxon>
        <taxon>Paenibacillaceae</taxon>
        <taxon>Paenibacillus</taxon>
    </lineage>
</organism>
<feature type="non-terminal residue" evidence="2">
    <location>
        <position position="165"/>
    </location>
</feature>
<evidence type="ECO:0000259" key="1">
    <source>
        <dbReference type="Pfam" id="PF02782"/>
    </source>
</evidence>